<proteinExistence type="inferred from homology"/>
<feature type="compositionally biased region" description="Acidic residues" evidence="13">
    <location>
        <begin position="34"/>
        <end position="50"/>
    </location>
</feature>
<evidence type="ECO:0000256" key="4">
    <source>
        <dbReference type="ARBA" id="ARBA00022448"/>
    </source>
</evidence>
<comment type="subcellular location">
    <subcellularLocation>
        <location evidence="2">Cytoplasm</location>
    </subcellularLocation>
    <subcellularLocation>
        <location evidence="1">Nucleus</location>
    </subcellularLocation>
</comment>
<dbReference type="EMBL" id="DF844310">
    <property type="protein sequence ID" value="GAT48147.1"/>
    <property type="molecule type" value="Genomic_DNA"/>
</dbReference>
<keyword evidence="6" id="KW-0507">mRNA processing</keyword>
<feature type="region of interest" description="Disordered" evidence="13">
    <location>
        <begin position="237"/>
        <end position="258"/>
    </location>
</feature>
<evidence type="ECO:0000256" key="10">
    <source>
        <dbReference type="ARBA" id="ARBA00023161"/>
    </source>
</evidence>
<dbReference type="Pfam" id="PF09405">
    <property type="entry name" value="Btz"/>
    <property type="match status" value="1"/>
</dbReference>
<keyword evidence="10" id="KW-0866">Nonsense-mediated mRNA decay</keyword>
<keyword evidence="17" id="KW-1185">Reference proteome</keyword>
<keyword evidence="14" id="KW-1133">Transmembrane helix</keyword>
<dbReference type="Proteomes" id="UP000815677">
    <property type="component" value="Unassembled WGS sequence"/>
</dbReference>
<evidence type="ECO:0000256" key="2">
    <source>
        <dbReference type="ARBA" id="ARBA00004496"/>
    </source>
</evidence>
<feature type="compositionally biased region" description="Pro residues" evidence="13">
    <location>
        <begin position="111"/>
        <end position="133"/>
    </location>
</feature>
<accession>A0ABQ0LAZ1</accession>
<protein>
    <recommendedName>
        <fullName evidence="15">Btz domain-containing protein</fullName>
    </recommendedName>
</protein>
<evidence type="ECO:0000256" key="12">
    <source>
        <dbReference type="ARBA" id="ARBA00023242"/>
    </source>
</evidence>
<evidence type="ECO:0000256" key="6">
    <source>
        <dbReference type="ARBA" id="ARBA00022664"/>
    </source>
</evidence>
<keyword evidence="9" id="KW-0694">RNA-binding</keyword>
<keyword evidence="12" id="KW-0539">Nucleus</keyword>
<keyword evidence="7" id="KW-0509">mRNA transport</keyword>
<feature type="domain" description="Btz" evidence="15">
    <location>
        <begin position="138"/>
        <end position="241"/>
    </location>
</feature>
<evidence type="ECO:0000259" key="15">
    <source>
        <dbReference type="Pfam" id="PF09405"/>
    </source>
</evidence>
<feature type="region of interest" description="Disordered" evidence="13">
    <location>
        <begin position="341"/>
        <end position="360"/>
    </location>
</feature>
<feature type="region of interest" description="Disordered" evidence="13">
    <location>
        <begin position="516"/>
        <end position="591"/>
    </location>
</feature>
<keyword evidence="14" id="KW-0472">Membrane</keyword>
<keyword evidence="5" id="KW-0963">Cytoplasm</keyword>
<evidence type="ECO:0000256" key="14">
    <source>
        <dbReference type="SAM" id="Phobius"/>
    </source>
</evidence>
<comment type="similarity">
    <text evidence="3">Belongs to the CASC3 family.</text>
</comment>
<keyword evidence="4" id="KW-0813">Transport</keyword>
<evidence type="ECO:0000256" key="13">
    <source>
        <dbReference type="SAM" id="MobiDB-lite"/>
    </source>
</evidence>
<name>A0ABQ0LAZ1_MYCCL</name>
<keyword evidence="14" id="KW-0812">Transmembrane</keyword>
<organism evidence="16 17">
    <name type="scientific">Mycena chlorophos</name>
    <name type="common">Agaric fungus</name>
    <name type="synonym">Agaricus chlorophos</name>
    <dbReference type="NCBI Taxonomy" id="658473"/>
    <lineage>
        <taxon>Eukaryota</taxon>
        <taxon>Fungi</taxon>
        <taxon>Dikarya</taxon>
        <taxon>Basidiomycota</taxon>
        <taxon>Agaricomycotina</taxon>
        <taxon>Agaricomycetes</taxon>
        <taxon>Agaricomycetidae</taxon>
        <taxon>Agaricales</taxon>
        <taxon>Marasmiineae</taxon>
        <taxon>Mycenaceae</taxon>
        <taxon>Mycena</taxon>
    </lineage>
</organism>
<feature type="region of interest" description="Disordered" evidence="13">
    <location>
        <begin position="200"/>
        <end position="223"/>
    </location>
</feature>
<reference evidence="16" key="1">
    <citation type="submission" date="2014-09" db="EMBL/GenBank/DDBJ databases">
        <title>Genome sequence of the luminous mushroom Mycena chlorophos for searching fungal bioluminescence genes.</title>
        <authorList>
            <person name="Tanaka Y."/>
            <person name="Kasuga D."/>
            <person name="Oba Y."/>
            <person name="Hase S."/>
            <person name="Sato K."/>
            <person name="Oba Y."/>
            <person name="Sakakibara Y."/>
        </authorList>
    </citation>
    <scope>NUCLEOTIDE SEQUENCE</scope>
</reference>
<feature type="region of interest" description="Disordered" evidence="13">
    <location>
        <begin position="1"/>
        <end position="75"/>
    </location>
</feature>
<evidence type="ECO:0000256" key="11">
    <source>
        <dbReference type="ARBA" id="ARBA00023187"/>
    </source>
</evidence>
<evidence type="ECO:0000313" key="16">
    <source>
        <dbReference type="EMBL" id="GAT48147.1"/>
    </source>
</evidence>
<feature type="compositionally biased region" description="Basic residues" evidence="13">
    <location>
        <begin position="1"/>
        <end position="14"/>
    </location>
</feature>
<evidence type="ECO:0000256" key="9">
    <source>
        <dbReference type="ARBA" id="ARBA00022884"/>
    </source>
</evidence>
<feature type="transmembrane region" description="Helical" evidence="14">
    <location>
        <begin position="709"/>
        <end position="727"/>
    </location>
</feature>
<feature type="region of interest" description="Disordered" evidence="13">
    <location>
        <begin position="105"/>
        <end position="146"/>
    </location>
</feature>
<dbReference type="InterPro" id="IPR018545">
    <property type="entry name" value="Btz_dom"/>
</dbReference>
<keyword evidence="8" id="KW-0810">Translation regulation</keyword>
<evidence type="ECO:0000256" key="7">
    <source>
        <dbReference type="ARBA" id="ARBA00022816"/>
    </source>
</evidence>
<evidence type="ECO:0000256" key="3">
    <source>
        <dbReference type="ARBA" id="ARBA00009548"/>
    </source>
</evidence>
<feature type="compositionally biased region" description="Low complexity" evidence="13">
    <location>
        <begin position="573"/>
        <end position="585"/>
    </location>
</feature>
<evidence type="ECO:0000313" key="17">
    <source>
        <dbReference type="Proteomes" id="UP000815677"/>
    </source>
</evidence>
<evidence type="ECO:0000256" key="5">
    <source>
        <dbReference type="ARBA" id="ARBA00022490"/>
    </source>
</evidence>
<evidence type="ECO:0000256" key="1">
    <source>
        <dbReference type="ARBA" id="ARBA00004123"/>
    </source>
</evidence>
<sequence length="732" mass="78420">MPAKRLAARRRGRGPRSEDDEDEIERAAQTDSDLSMDDSDDESGSEDESEPVSRHPTPNTSHSPEEKDKPAAASFFTATPAAWADMVEDGTEGLPVVNFSEFDAHLRIASPEPPPAQPAQPAPRPAAAPPRRPPGQSARQAYQQRLDSDPAFVPVVGEFWGHDDRLLDKDLRSLSGWWRGRWQGRGRARGAFFMRGRGRGGFVNGNANPTPSEPPAPESPMDRTWTHDGFEEMRKREEARRAAVPPPRGTAFRGRGAAPTRPLGRPWFVMKPELMWTKQHESFLFFDPALKTRPGQPAGLRVRLPGGSPNIVRAIPRVSRTTKPAPKSSPEVTFVVRLPRSGKAKEPEVQAQSLAPPPADPPIVVNLGPSTVAAATASLKPDAEGWVSPDAAAVALATVSSPPAGPPLTLPGPQQPPTFYPFAAPPGLMGFPPAPGFSPFQAPQPIPVAFSPPPQGFTPPPPGFSTPPPPGFGTPPGFTTPLPPGVAVDQRGGLYELASGRPVMLFNGYHSPSPSISNLHNPAHNHSHSHSMSMSGAGAGTGAEPPLFSFARPKTKVEIRNPDGSLGGRESAPRSPLSRNDSSSSENGFGKGKLRTGAAAFVPSHAGSGLGSGYYGSFDAHAMAPLQYDPQHQHQHQPPPGMYDAYGTYVAAPFYYPPPPAMPQQTTYYHHPPPPHHQHQHTPSMTWGLFWVAARRAEVVLAVDGGVRLLSVCPFFAFALLFLVSVCSNPNT</sequence>
<gene>
    <name evidence="16" type="ORF">MCHLO_05579</name>
</gene>
<evidence type="ECO:0000256" key="8">
    <source>
        <dbReference type="ARBA" id="ARBA00022845"/>
    </source>
</evidence>
<keyword evidence="11" id="KW-0508">mRNA splicing</keyword>